<proteinExistence type="predicted"/>
<dbReference type="InterPro" id="IPR036844">
    <property type="entry name" value="Hint_dom_sf"/>
</dbReference>
<dbReference type="Pfam" id="PF07591">
    <property type="entry name" value="PT-HINT"/>
    <property type="match status" value="1"/>
</dbReference>
<keyword evidence="8" id="KW-1185">Reference proteome</keyword>
<dbReference type="Pfam" id="PF05593">
    <property type="entry name" value="RHS_repeat"/>
    <property type="match status" value="9"/>
</dbReference>
<feature type="compositionally biased region" description="Polar residues" evidence="4">
    <location>
        <begin position="1884"/>
        <end position="1899"/>
    </location>
</feature>
<feature type="chain" id="PRO_5045455715" evidence="5">
    <location>
        <begin position="37"/>
        <end position="3603"/>
    </location>
</feature>
<keyword evidence="3" id="KW-1015">Disulfide bond</keyword>
<feature type="region of interest" description="Disordered" evidence="4">
    <location>
        <begin position="59"/>
        <end position="129"/>
    </location>
</feature>
<dbReference type="InterPro" id="IPR006558">
    <property type="entry name" value="LamG-like"/>
</dbReference>
<dbReference type="NCBIfam" id="TIGR03696">
    <property type="entry name" value="Rhs_assc_core"/>
    <property type="match status" value="1"/>
</dbReference>
<protein>
    <submittedName>
        <fullName evidence="7">LamG-like jellyroll fold domain-containing protein</fullName>
    </submittedName>
</protein>
<gene>
    <name evidence="7" type="ORF">ACFORO_38715</name>
</gene>
<dbReference type="PROSITE" id="PS50025">
    <property type="entry name" value="LAM_G_DOMAIN"/>
    <property type="match status" value="1"/>
</dbReference>
<dbReference type="Gene3D" id="2.60.120.200">
    <property type="match status" value="3"/>
</dbReference>
<feature type="region of interest" description="Disordered" evidence="4">
    <location>
        <begin position="3499"/>
        <end position="3520"/>
    </location>
</feature>
<dbReference type="NCBIfam" id="TIGR01443">
    <property type="entry name" value="intein_Cterm"/>
    <property type="match status" value="1"/>
</dbReference>
<dbReference type="SUPFAM" id="SSF51294">
    <property type="entry name" value="Hedgehog/intein (Hint) domain"/>
    <property type="match status" value="2"/>
</dbReference>
<dbReference type="Gene3D" id="3.90.930.1">
    <property type="match status" value="1"/>
</dbReference>
<accession>A0ABV7QS70</accession>
<name>A0ABV7QS70_9PSEU</name>
<dbReference type="InterPro" id="IPR003587">
    <property type="entry name" value="Hint_dom_N"/>
</dbReference>
<dbReference type="InterPro" id="IPR030934">
    <property type="entry name" value="Intein_C"/>
</dbReference>
<dbReference type="SMART" id="SM00282">
    <property type="entry name" value="LamG"/>
    <property type="match status" value="2"/>
</dbReference>
<dbReference type="InterPro" id="IPR006530">
    <property type="entry name" value="YD"/>
</dbReference>
<dbReference type="RefSeq" id="WP_377870059.1">
    <property type="nucleotide sequence ID" value="NZ_JBHMAY010000018.1"/>
</dbReference>
<dbReference type="CDD" id="cd00110">
    <property type="entry name" value="LamG"/>
    <property type="match status" value="2"/>
</dbReference>
<dbReference type="InterPro" id="IPR056823">
    <property type="entry name" value="TEN-like_YD-shell"/>
</dbReference>
<feature type="region of interest" description="Disordered" evidence="4">
    <location>
        <begin position="1841"/>
        <end position="1899"/>
    </location>
</feature>
<keyword evidence="1 5" id="KW-0732">Signal</keyword>
<evidence type="ECO:0000256" key="4">
    <source>
        <dbReference type="SAM" id="MobiDB-lite"/>
    </source>
</evidence>
<evidence type="ECO:0000313" key="8">
    <source>
        <dbReference type="Proteomes" id="UP001595764"/>
    </source>
</evidence>
<dbReference type="InterPro" id="IPR022385">
    <property type="entry name" value="Rhs_assc_core"/>
</dbReference>
<dbReference type="InterPro" id="IPR031325">
    <property type="entry name" value="RHS_repeat"/>
</dbReference>
<dbReference type="Gene3D" id="2.180.10.10">
    <property type="entry name" value="RHS repeat-associated core"/>
    <property type="match status" value="4"/>
</dbReference>
<sequence>MAIIEGEPVRRGVTRSCAAAILLGLGLSLGTGQADAAQLAAGQRPVTELGSWLGSLFSGSSESSPHWGATPRQAGGTAEGKSHDASTASTRASGGTGDAPDTGPGELPANRGHARKVNPGPSGVATRGFDAATSRRDALKSSATMNYFLNADGSVTRDYTRGPVNFADGAWGWKPIDTSVHGDQDGRWHETANSLSVDFAGNAADPALAKLAVDSGHAVSYGLDGARSVPPRVDGRAATYPDALPGTDLALEPTATGLKESLVLHSASVPNTWLFPLTLNGLTPRLEPDGSVSLLDGAGAMRQRIPRGYAFDSRVDPVSGVPTTTYAVGYELTTAAGKPALKVTLDPKWLADPARVFPVTVDPTFTDAPASTYAEIGAPGDHSMEKVVKIGSYNSGPDSANTFLQFPKDLDGSQVTVSAATLKLFDTWASTCTATRFDVAPVTQAWTPSTVTAYPGPSYGASIGNATPSVPTACANRAADRTKGDWVSVPLSTATFTGWANGSVADNGLAVYAATNDASHWKQFDSWLMNAGYQPVLSLTTSGNVPPVVDSAYPGSGGTTTSLVPFLFATAHDIDAGPGALKYRYQVADSAGATIADSGLVNEGTWRVPAGKLKYNQTYYWAVQAYDGASYSADPPWNPLTVQVDQPLVTSSLSQNTGVHGVEPSIGNYTTSATDAEVRTVGPALSVVRDYNSRDPRSTGAFGAGWSSVFDARAAEQYDFDGSGAVVSVLVTYPDGSEVGYGKNADGTFSPPAGRFATFKAITGGYSLTDKNDTVYTFTQSLGSGAYRLSSIADASGRTVNLTVSGGQVTALTSAVSGRALHLNWTTPTGATSPHVASVSTDDLTAGAPLTWTYNYTGDQLASVCPPGTTTGCTRYGYTAGSPYRTGVLDLGPHSFWPLAETTGTTAASAVLTNEGTDAATYHDVALGQPGPLAGSAATSAGFNGTSSYLQLPRADAAAPNTMSVSMWFKTAAANGVLFSYSTMPLSETTSPASQYTPALYVGNDGKLVGEYWTGDTTKTITTANPVNDNAWHHVVFTHSSTSQGMYLDGQFVGSSIGAIMPMGPQNRYIGAGFLGNAWPDQSHTGQPGTATFFNGQIADVGIWDKSVPGTRELPLYQAGTQQESLLTSITRPSGAVHTTVSYDPVSQAVTQIGDENGGTWKYAPLTATGSSQVYRGAVLGSNPELYQRLADAPGTASPAGEVNYRPSAYTNATLGVPGRFTDSTAAKFPGSVGGVTLPDHLVSASSTSSVEMWFSTTSTAAGALFSTGGSALGAANPSGGAMPVLYVGTDGKLHGHFWDTTVAGMASAAKVNDGKWHHVVLTGANTAQVLYLDGQQVGTLSGQIGNYDPLNFVGAGVFNSNGWPAAPSGTTWNYFAGSIGEVAYYRSALSASEVAQHFLAAGNSQGLAPITTATITDPGGKTAVQQYDPGAGNHKVSETDTGGKRTSYGYDTSGFLHTTTDPNGNVVTVGHDVRGNVVSQTTCQNQAAEKCSTSYSTYFPDDTTAQLTTADARNDLMLTSRDPRSANASDPAYLTTFGYDTAGNRTTVTTPPVPGFPNGRTTKITYSDGTAAFPAADSGAVPAGLPVKTVSPGGAVNQIAYLHNGDVASTTNADGLVTRFTYDALGRMLTKTAVSDSFPAGLATSYTYDGNDQVVSQTDPAVTDRVTGAVHTAVTSSVYNADGSLVSQTVADGSGGDSARTTSSTYNDKDQVESTTDANGAVTTYTYDAYGNKKSETDANGTETDWAYDGEGRLLSQGVWYTGSPVDPKPATFLTQKSNAYDPAGRLASETDSMGNVTAYTYTDNGLTATVTRKDPAGQQSFVAESNTYDAAGDLVGKVTGNGANTSSSTVDAAGRVERTVDDPGGAARTTSVSYTPDDKVATSMQSDPSGRSRTVSTAYDPMGVLTSRSISSDGTGHPVGWWKLNQTSGTAVTDSSGSGNPATATAVTWSGDAANLDGTASQIATGGPVLNTAASYTVSAWVKPAAFGAGFQTYVVQKATVMSGLYLEYDSSTHKWSFSRFGTDASNATLYRAESAADAQAGVWTQLTGVYDSSTGAMTLYVNGAAAGSATDPTPLAANGPLVIGHGWYNGANGNYATGQVSGVQAYSRALSAAEVSTVYSGGHSGGTVASSPAETTTWTVDQRGLPTSMTDANGSTTSYAYDEAGKPAVTTAPTVNAETNGGAPAAVHPVTTTGYNTFGEPVEAVDPNGNQVTTVYDAAGRPVSVTNPNYTPPGGGAPITATTVRTFDKLGQAVADKDPLGHVTKADYDQLGNVVQVTKPSGAKTVSTFDTNGDRLSSTDANGARTEATYDFLSRPLTATVFERYPSTLTATTTNSYTASDTNPGGANLASTKTPAGAVTSYGYNALGETTSVTDAAGNTTRYGYSYLGEKASVTAADGTSTSTAYDQSSRPVQVTRKDATGAVLQQTSAAYDAGGRMTSSVDGRGTARTFTYDAANRLASEIQPVSATSSITTAFGYDAAGNRTRFTDGRGNATVTRYNSWNLPEAQLEPTTAIYTADADRTFTAVYDAAGRQVQQTQPGGVSVSAGYDDDGNLVSQSGSGADAATATRTFGYDPAGRMTSAATTEAGAAGHADHQAATSETFTYNDRGALLTANGSAGSSSFAYTADGLMSARTDAAGTTSYGYDSADRLSSIADAVTGGSQTLSYNALNQVSGVKYGTGNTRTYSYDGLHRLTGDALKTAGGAAIASVAYGYDADDNLTSKTTAGFAGSAANTYTYDLANRLASWNNGTSTVEYGYDAAGNRTKVGSSTYTYNERDELTSDGSNTYRYSARGTLQERASSTGTLMSRSDAFGQMTEQGTQSFGYDALARNLTDTNSDTGATAATFSFSGLGNTIASDGTSTYSRDPGGGLVGVAAGGAGAFAFVDQHTDVVGTFTANGSTLDGSTSYDPFGNVLAAQNPKGQLGYQSGWTDRSTGNVNMAARWYNPAVGQFMNRDTVSNNPVPNPMEANKFAYVDDNPMTGTDPSGHGLFDWFNNTIVKPAASFVYHNVVQPVAHFVNTYVVQPVVHAAVATYHAVRDVYHAAARVVRTVYHHVVRVVRKVYRAAVHVVKTAYHAVAKVVKTAAHAVAHAARAVAHAAVSAAKTVGHAVATAAVAVGHAAASAASHVATFVKDHASTIAGIAAGVVVGAACTAATLGIGAVGCAAIGGAVGGAVSYGMDCSKAHNCSVGGAVEAVGLGALGGALGAGLAGPLGGKLVSEALDGVLPEVATQGLVGAGSGAVSGGVTALAGYGLNCGRNCSVSGALAAAGSGALAGGAGGAAFGAAGGLRARGRSSAETPGECHSFLAGTKVLLADGSSKPISSLKAGDRVANSKPGKAGLETHPIDRVIVTETDHDFVDLKVKPNRIRRAVGRVAAGLAVAAAVVTGGSVPASAAPATLTTTYHHPFYDVTRGAFVEAVDLHAGDRLQTADGGEATVEEVTPYHSTEVTYDLTIDELHAYYVYAGDTPVLVHNCGDALASYAASQREVPGTKFASEYTSPSGQRYYSTNRHGTNGDLKEMPELQDAASSAGHHGGCAEVGCLIQAYAAEGPDAISGGDMRTVNVRNPRSPRAAEQGTPAYPCGRCRRLLDGLGIGSE</sequence>
<evidence type="ECO:0000256" key="1">
    <source>
        <dbReference type="ARBA" id="ARBA00022729"/>
    </source>
</evidence>
<dbReference type="PROSITE" id="PS50818">
    <property type="entry name" value="INTEIN_C_TER"/>
    <property type="match status" value="1"/>
</dbReference>
<dbReference type="CDD" id="cd00081">
    <property type="entry name" value="Hint"/>
    <property type="match status" value="1"/>
</dbReference>
<dbReference type="InterPro" id="IPR045351">
    <property type="entry name" value="DUF6531"/>
</dbReference>
<organism evidence="7 8">
    <name type="scientific">Amycolatopsis halotolerans</name>
    <dbReference type="NCBI Taxonomy" id="330083"/>
    <lineage>
        <taxon>Bacteria</taxon>
        <taxon>Bacillati</taxon>
        <taxon>Actinomycetota</taxon>
        <taxon>Actinomycetes</taxon>
        <taxon>Pseudonocardiales</taxon>
        <taxon>Pseudonocardiaceae</taxon>
        <taxon>Amycolatopsis</taxon>
    </lineage>
</organism>
<dbReference type="Proteomes" id="UP001595764">
    <property type="component" value="Unassembled WGS sequence"/>
</dbReference>
<dbReference type="SMART" id="SM00560">
    <property type="entry name" value="LamGL"/>
    <property type="match status" value="1"/>
</dbReference>
<feature type="compositionally biased region" description="Polar residues" evidence="4">
    <location>
        <begin position="1843"/>
        <end position="1852"/>
    </location>
</feature>
<feature type="compositionally biased region" description="Polar residues" evidence="4">
    <location>
        <begin position="3502"/>
        <end position="3518"/>
    </location>
</feature>
<dbReference type="Gene3D" id="2.170.16.10">
    <property type="entry name" value="Hedgehog/Intein (Hint) domain"/>
    <property type="match status" value="1"/>
</dbReference>
<dbReference type="PANTHER" id="PTHR32305:SF17">
    <property type="entry name" value="TRNA NUCLEASE WAPA"/>
    <property type="match status" value="1"/>
</dbReference>
<dbReference type="InterPro" id="IPR001791">
    <property type="entry name" value="Laminin_G"/>
</dbReference>
<dbReference type="SUPFAM" id="SSF49899">
    <property type="entry name" value="Concanavalin A-like lectins/glucanases"/>
    <property type="match status" value="3"/>
</dbReference>
<dbReference type="Pfam" id="PF25023">
    <property type="entry name" value="TEN_YD-shell"/>
    <property type="match status" value="1"/>
</dbReference>
<reference evidence="8" key="1">
    <citation type="journal article" date="2019" name="Int. J. Syst. Evol. Microbiol.">
        <title>The Global Catalogue of Microorganisms (GCM) 10K type strain sequencing project: providing services to taxonomists for standard genome sequencing and annotation.</title>
        <authorList>
            <consortium name="The Broad Institute Genomics Platform"/>
            <consortium name="The Broad Institute Genome Sequencing Center for Infectious Disease"/>
            <person name="Wu L."/>
            <person name="Ma J."/>
        </authorList>
    </citation>
    <scope>NUCLEOTIDE SEQUENCE [LARGE SCALE GENOMIC DNA]</scope>
    <source>
        <strain evidence="8">CGMCC 4.7682</strain>
    </source>
</reference>
<dbReference type="Pfam" id="PF20148">
    <property type="entry name" value="DUF6531"/>
    <property type="match status" value="1"/>
</dbReference>
<feature type="region of interest" description="Disordered" evidence="4">
    <location>
        <begin position="1691"/>
        <end position="1718"/>
    </location>
</feature>
<feature type="region of interest" description="Disordered" evidence="4">
    <location>
        <begin position="2541"/>
        <end position="2565"/>
    </location>
</feature>
<dbReference type="EMBL" id="JBHRWI010000060">
    <property type="protein sequence ID" value="MFC3516151.1"/>
    <property type="molecule type" value="Genomic_DNA"/>
</dbReference>
<evidence type="ECO:0000256" key="2">
    <source>
        <dbReference type="ARBA" id="ARBA00022737"/>
    </source>
</evidence>
<evidence type="ECO:0000256" key="5">
    <source>
        <dbReference type="SAM" id="SignalP"/>
    </source>
</evidence>
<feature type="signal peptide" evidence="5">
    <location>
        <begin position="1"/>
        <end position="36"/>
    </location>
</feature>
<evidence type="ECO:0000256" key="3">
    <source>
        <dbReference type="ARBA" id="ARBA00023157"/>
    </source>
</evidence>
<dbReference type="SMART" id="SM00306">
    <property type="entry name" value="HintN"/>
    <property type="match status" value="1"/>
</dbReference>
<dbReference type="PANTHER" id="PTHR32305">
    <property type="match status" value="1"/>
</dbReference>
<evidence type="ECO:0000259" key="6">
    <source>
        <dbReference type="PROSITE" id="PS50025"/>
    </source>
</evidence>
<comment type="caution">
    <text evidence="7">The sequence shown here is derived from an EMBL/GenBank/DDBJ whole genome shotgun (WGS) entry which is preliminary data.</text>
</comment>
<keyword evidence="2" id="KW-0677">Repeat</keyword>
<dbReference type="InterPro" id="IPR013320">
    <property type="entry name" value="ConA-like_dom_sf"/>
</dbReference>
<evidence type="ECO:0000313" key="7">
    <source>
        <dbReference type="EMBL" id="MFC3516151.1"/>
    </source>
</evidence>
<feature type="domain" description="Laminin G" evidence="6">
    <location>
        <begin position="939"/>
        <end position="1131"/>
    </location>
</feature>
<dbReference type="Pfam" id="PF13385">
    <property type="entry name" value="Laminin_G_3"/>
    <property type="match status" value="3"/>
</dbReference>
<dbReference type="NCBIfam" id="TIGR01643">
    <property type="entry name" value="YD_repeat_2x"/>
    <property type="match status" value="8"/>
</dbReference>
<dbReference type="InterPro" id="IPR050708">
    <property type="entry name" value="T6SS_VgrG/RHS"/>
</dbReference>